<dbReference type="OrthoDB" id="7063597at2"/>
<gene>
    <name evidence="3" type="ORF">CRENPOLYSF2_420015</name>
</gene>
<evidence type="ECO:0000313" key="4">
    <source>
        <dbReference type="Proteomes" id="UP000195442"/>
    </source>
</evidence>
<keyword evidence="4" id="KW-1185">Reference proteome</keyword>
<accession>A0A1R4HEN3</accession>
<sequence length="78" mass="8835">MTNKRYDQIGWLGFILIISAYLFVTLKFLDVSSTPYHLLNLAGALCMVVNAKHKDAKPLFWLNVVWSVIAIIGLVQIK</sequence>
<feature type="transmembrane region" description="Helical" evidence="1">
    <location>
        <begin position="9"/>
        <end position="29"/>
    </location>
</feature>
<evidence type="ECO:0000313" key="3">
    <source>
        <dbReference type="EMBL" id="SJM94684.1"/>
    </source>
</evidence>
<dbReference type="Proteomes" id="UP000195442">
    <property type="component" value="Unassembled WGS sequence"/>
</dbReference>
<keyword evidence="1" id="KW-0812">Transmembrane</keyword>
<proteinExistence type="predicted"/>
<keyword evidence="1" id="KW-1133">Transmembrane helix</keyword>
<feature type="transmembrane region" description="Helical" evidence="1">
    <location>
        <begin position="58"/>
        <end position="77"/>
    </location>
</feature>
<dbReference type="EMBL" id="FUKJ01000357">
    <property type="protein sequence ID" value="SJM94684.1"/>
    <property type="molecule type" value="Genomic_DNA"/>
</dbReference>
<evidence type="ECO:0000256" key="1">
    <source>
        <dbReference type="SAM" id="Phobius"/>
    </source>
</evidence>
<dbReference type="InterPro" id="IPR058058">
    <property type="entry name" value="CBU_0592-like"/>
</dbReference>
<evidence type="ECO:0000259" key="2">
    <source>
        <dbReference type="Pfam" id="PF26604"/>
    </source>
</evidence>
<protein>
    <recommendedName>
        <fullName evidence="2">CBU-0592-like domain-containing protein</fullName>
    </recommendedName>
</protein>
<dbReference type="Pfam" id="PF26604">
    <property type="entry name" value="CBU_0592"/>
    <property type="match status" value="1"/>
</dbReference>
<feature type="domain" description="CBU-0592-like" evidence="2">
    <location>
        <begin position="6"/>
        <end position="77"/>
    </location>
</feature>
<dbReference type="RefSeq" id="WP_087147896.1">
    <property type="nucleotide sequence ID" value="NZ_FUKJ01000357.1"/>
</dbReference>
<dbReference type="NCBIfam" id="NF047864">
    <property type="entry name" value="CBU_0592_membra"/>
    <property type="match status" value="1"/>
</dbReference>
<organism evidence="3 4">
    <name type="scientific">Crenothrix polyspora</name>
    <dbReference type="NCBI Taxonomy" id="360316"/>
    <lineage>
        <taxon>Bacteria</taxon>
        <taxon>Pseudomonadati</taxon>
        <taxon>Pseudomonadota</taxon>
        <taxon>Gammaproteobacteria</taxon>
        <taxon>Methylococcales</taxon>
        <taxon>Crenotrichaceae</taxon>
        <taxon>Crenothrix</taxon>
    </lineage>
</organism>
<name>A0A1R4HEN3_9GAMM</name>
<dbReference type="AlphaFoldDB" id="A0A1R4HEN3"/>
<keyword evidence="1" id="KW-0472">Membrane</keyword>
<reference evidence="4" key="1">
    <citation type="submission" date="2017-02" db="EMBL/GenBank/DDBJ databases">
        <authorList>
            <person name="Daims H."/>
        </authorList>
    </citation>
    <scope>NUCLEOTIDE SEQUENCE [LARGE SCALE GENOMIC DNA]</scope>
</reference>